<dbReference type="GO" id="GO:0016655">
    <property type="term" value="F:oxidoreductase activity, acting on NAD(P)H, quinone or similar compound as acceptor"/>
    <property type="evidence" value="ECO:0007669"/>
    <property type="project" value="TreeGrafter"/>
</dbReference>
<reference evidence="2" key="1">
    <citation type="submission" date="2021-01" db="EMBL/GenBank/DDBJ databases">
        <authorList>
            <person name="Corre E."/>
            <person name="Pelletier E."/>
            <person name="Niang G."/>
            <person name="Scheremetjew M."/>
            <person name="Finn R."/>
            <person name="Kale V."/>
            <person name="Holt S."/>
            <person name="Cochrane G."/>
            <person name="Meng A."/>
            <person name="Brown T."/>
            <person name="Cohen L."/>
        </authorList>
    </citation>
    <scope>NUCLEOTIDE SEQUENCE</scope>
    <source>
        <strain evidence="2">GSO104</strain>
    </source>
</reference>
<evidence type="ECO:0000259" key="1">
    <source>
        <dbReference type="Pfam" id="PF03358"/>
    </source>
</evidence>
<dbReference type="InterPro" id="IPR005025">
    <property type="entry name" value="FMN_Rdtase-like_dom"/>
</dbReference>
<gene>
    <name evidence="2" type="ORF">DBRI00130_LOCUS10389</name>
</gene>
<dbReference type="InterPro" id="IPR029039">
    <property type="entry name" value="Flavoprotein-like_sf"/>
</dbReference>
<dbReference type="PANTHER" id="PTHR43590:SF1">
    <property type="entry name" value="ARSENIC RESISTANCE PROTEIN ARSH (AFU_ORTHOLOGUE AFUA_5G15030)"/>
    <property type="match status" value="1"/>
</dbReference>
<name>A0A7S4VA18_9STRA</name>
<feature type="domain" description="NADPH-dependent FMN reductase-like" evidence="1">
    <location>
        <begin position="240"/>
        <end position="387"/>
    </location>
</feature>
<dbReference type="Pfam" id="PF03358">
    <property type="entry name" value="FMN_red"/>
    <property type="match status" value="1"/>
</dbReference>
<dbReference type="NCBIfam" id="TIGR02690">
    <property type="entry name" value="resist_ArsH"/>
    <property type="match status" value="1"/>
</dbReference>
<sequence>MKHHKNKHKHVAAQCSSSPFLQTTKYPILALLALMSLLSSFSCYSAAASSSEASTIRILYNSRLIQTFMKRDDAALPTLLDKNSVPLSSFRFRVAFSLRGGGNDDDSLTKADTFDLDDHYDSSEAEDNVFNVAAENVTTQDDDGNTENSISSETKEQIKIWSGKDPIAFASPTHPGYSIKPDEITGVGGWLAHRAIYQSSSDNDTTNNSTCWIQDDVKHYLTRYNDAKYNLSSQTQPTKPRILILYGSLRSESYSRKLAYEFARLLEVLDCDVRIYHAQQLPLKNHPSINDATHLKVLELRALTLWSHGHVWVSPEVHGTLTGVFKNQIDWIPLNTGSVRPTQGRTVCVSQVNGGSQSFNAVNALRLLARWMRMPCCTNQSSVPMAWKEFDCRGRMKESSFRERVVDVAEEFVKFTRVMMVPVADVLTDRYSERMEKLREGGRLLTQEEKEGRKEKEALLKAVVDHSLEEGS</sequence>
<dbReference type="EMBL" id="HBNS01012879">
    <property type="protein sequence ID" value="CAE4598623.1"/>
    <property type="molecule type" value="Transcribed_RNA"/>
</dbReference>
<accession>A0A7S4VA18</accession>
<protein>
    <recommendedName>
        <fullName evidence="1">NADPH-dependent FMN reductase-like domain-containing protein</fullName>
    </recommendedName>
</protein>
<dbReference type="SUPFAM" id="SSF52218">
    <property type="entry name" value="Flavoproteins"/>
    <property type="match status" value="1"/>
</dbReference>
<dbReference type="AlphaFoldDB" id="A0A7S4VA18"/>
<dbReference type="InterPro" id="IPR014063">
    <property type="entry name" value="Arsenate-R_ArsH"/>
</dbReference>
<dbReference type="PANTHER" id="PTHR43590">
    <property type="entry name" value="ARSENIC RESISTANCE PROTEIN ARSH (AFU_ORTHOLOGUE AFUA_5G15030)"/>
    <property type="match status" value="1"/>
</dbReference>
<evidence type="ECO:0000313" key="2">
    <source>
        <dbReference type="EMBL" id="CAE4598623.1"/>
    </source>
</evidence>
<proteinExistence type="predicted"/>
<organism evidence="2">
    <name type="scientific">Ditylum brightwellii</name>
    <dbReference type="NCBI Taxonomy" id="49249"/>
    <lineage>
        <taxon>Eukaryota</taxon>
        <taxon>Sar</taxon>
        <taxon>Stramenopiles</taxon>
        <taxon>Ochrophyta</taxon>
        <taxon>Bacillariophyta</taxon>
        <taxon>Mediophyceae</taxon>
        <taxon>Lithodesmiophycidae</taxon>
        <taxon>Lithodesmiales</taxon>
        <taxon>Lithodesmiaceae</taxon>
        <taxon>Ditylum</taxon>
    </lineage>
</organism>
<dbReference type="Gene3D" id="3.40.50.360">
    <property type="match status" value="1"/>
</dbReference>